<dbReference type="RefSeq" id="WP_310275676.1">
    <property type="nucleotide sequence ID" value="NZ_JAVDXW010000001.1"/>
</dbReference>
<dbReference type="GO" id="GO:0051301">
    <property type="term" value="P:cell division"/>
    <property type="evidence" value="ECO:0007669"/>
    <property type="project" value="UniProtKB-KW"/>
</dbReference>
<reference evidence="1" key="1">
    <citation type="submission" date="2023-07" db="EMBL/GenBank/DDBJ databases">
        <title>Sequencing the genomes of 1000 actinobacteria strains.</title>
        <authorList>
            <person name="Klenk H.-P."/>
        </authorList>
    </citation>
    <scope>NUCLEOTIDE SEQUENCE</scope>
    <source>
        <strain evidence="1">DSM 45977</strain>
    </source>
</reference>
<name>A0AAE3ZGW4_9ACTN</name>
<dbReference type="AlphaFoldDB" id="A0AAE3ZGW4"/>
<dbReference type="Proteomes" id="UP001180845">
    <property type="component" value="Unassembled WGS sequence"/>
</dbReference>
<keyword evidence="2" id="KW-1185">Reference proteome</keyword>
<organism evidence="1 2">
    <name type="scientific">Haloactinomyces albus</name>
    <dbReference type="NCBI Taxonomy" id="1352928"/>
    <lineage>
        <taxon>Bacteria</taxon>
        <taxon>Bacillati</taxon>
        <taxon>Actinomycetota</taxon>
        <taxon>Actinomycetes</taxon>
        <taxon>Actinopolysporales</taxon>
        <taxon>Actinopolysporaceae</taxon>
        <taxon>Haloactinomyces</taxon>
    </lineage>
</organism>
<comment type="caution">
    <text evidence="1">The sequence shown here is derived from an EMBL/GenBank/DDBJ whole genome shotgun (WGS) entry which is preliminary data.</text>
</comment>
<dbReference type="EMBL" id="JAVDXW010000001">
    <property type="protein sequence ID" value="MDR7303383.1"/>
    <property type="molecule type" value="Genomic_DNA"/>
</dbReference>
<evidence type="ECO:0000313" key="2">
    <source>
        <dbReference type="Proteomes" id="UP001180845"/>
    </source>
</evidence>
<evidence type="ECO:0000313" key="1">
    <source>
        <dbReference type="EMBL" id="MDR7303383.1"/>
    </source>
</evidence>
<proteinExistence type="predicted"/>
<accession>A0AAE3ZGW4</accession>
<keyword evidence="1" id="KW-0131">Cell cycle</keyword>
<keyword evidence="1" id="KW-0132">Cell division</keyword>
<gene>
    <name evidence="1" type="ORF">JOF55_003564</name>
</gene>
<sequence length="95" mass="10918">MLDDAMLDRARRLYCEQADFADIYVEQARRWSVLDLEDDQRARVKMLSEQAAQLRPDTTNILALTDELAHGTIDTVLATRDEDVALQRLLGNMRP</sequence>
<protein>
    <submittedName>
        <fullName evidence="1">Cell division septum initiation protein DivIVA</fullName>
    </submittedName>
</protein>